<dbReference type="InterPro" id="IPR027470">
    <property type="entry name" value="Cation_efflux_CTD"/>
</dbReference>
<feature type="transmembrane region" description="Helical" evidence="9">
    <location>
        <begin position="179"/>
        <end position="197"/>
    </location>
</feature>
<feature type="transmembrane region" description="Helical" evidence="9">
    <location>
        <begin position="41"/>
        <end position="61"/>
    </location>
</feature>
<evidence type="ECO:0000256" key="1">
    <source>
        <dbReference type="ARBA" id="ARBA00004141"/>
    </source>
</evidence>
<evidence type="ECO:0000256" key="5">
    <source>
        <dbReference type="ARBA" id="ARBA00022906"/>
    </source>
</evidence>
<comment type="caution">
    <text evidence="12">The sequence shown here is derived from an EMBL/GenBank/DDBJ whole genome shotgun (WGS) entry which is preliminary data.</text>
</comment>
<proteinExistence type="inferred from homology"/>
<dbReference type="EMBL" id="BAABRI010000002">
    <property type="protein sequence ID" value="GAA5481250.1"/>
    <property type="molecule type" value="Genomic_DNA"/>
</dbReference>
<feature type="transmembrane region" description="Helical" evidence="9">
    <location>
        <begin position="115"/>
        <end position="134"/>
    </location>
</feature>
<comment type="subcellular location">
    <subcellularLocation>
        <location evidence="1">Membrane</location>
        <topology evidence="1">Multi-pass membrane protein</topology>
    </subcellularLocation>
</comment>
<feature type="domain" description="Cation efflux protein transmembrane" evidence="10">
    <location>
        <begin position="15"/>
        <end position="201"/>
    </location>
</feature>
<dbReference type="SUPFAM" id="SSF161111">
    <property type="entry name" value="Cation efflux protein transmembrane domain-like"/>
    <property type="match status" value="1"/>
</dbReference>
<dbReference type="InterPro" id="IPR050681">
    <property type="entry name" value="CDF/SLC30A"/>
</dbReference>
<dbReference type="RefSeq" id="WP_353565407.1">
    <property type="nucleotide sequence ID" value="NZ_BAABRI010000002.1"/>
</dbReference>
<evidence type="ECO:0000256" key="3">
    <source>
        <dbReference type="ARBA" id="ARBA00022448"/>
    </source>
</evidence>
<keyword evidence="6 9" id="KW-1133">Transmembrane helix</keyword>
<dbReference type="PANTHER" id="PTHR11562">
    <property type="entry name" value="CATION EFFLUX PROTEIN/ ZINC TRANSPORTER"/>
    <property type="match status" value="1"/>
</dbReference>
<evidence type="ECO:0000256" key="8">
    <source>
        <dbReference type="ARBA" id="ARBA00023136"/>
    </source>
</evidence>
<evidence type="ECO:0000259" key="10">
    <source>
        <dbReference type="Pfam" id="PF01545"/>
    </source>
</evidence>
<evidence type="ECO:0000256" key="9">
    <source>
        <dbReference type="SAM" id="Phobius"/>
    </source>
</evidence>
<gene>
    <name evidence="12" type="primary">czcD</name>
    <name evidence="12" type="ORF">Hsar01_00457</name>
</gene>
<dbReference type="Proteomes" id="UP001476282">
    <property type="component" value="Unassembled WGS sequence"/>
</dbReference>
<reference evidence="12 13" key="1">
    <citation type="submission" date="2024-02" db="EMBL/GenBank/DDBJ databases">
        <title>Haloferula sargassicola NBRC 104335.</title>
        <authorList>
            <person name="Ichikawa N."/>
            <person name="Katano-Makiyama Y."/>
            <person name="Hidaka K."/>
        </authorList>
    </citation>
    <scope>NUCLEOTIDE SEQUENCE [LARGE SCALE GENOMIC DNA]</scope>
    <source>
        <strain evidence="12 13">NBRC 104335</strain>
    </source>
</reference>
<feature type="domain" description="Cation efflux protein cytoplasmic" evidence="11">
    <location>
        <begin position="211"/>
        <end position="283"/>
    </location>
</feature>
<dbReference type="SUPFAM" id="SSF160240">
    <property type="entry name" value="Cation efflux protein cytoplasmic domain-like"/>
    <property type="match status" value="1"/>
</dbReference>
<keyword evidence="5" id="KW-0862">Zinc</keyword>
<dbReference type="InterPro" id="IPR058533">
    <property type="entry name" value="Cation_efflux_TM"/>
</dbReference>
<evidence type="ECO:0000256" key="2">
    <source>
        <dbReference type="ARBA" id="ARBA00008873"/>
    </source>
</evidence>
<dbReference type="PANTHER" id="PTHR11562:SF17">
    <property type="entry name" value="RE54080P-RELATED"/>
    <property type="match status" value="1"/>
</dbReference>
<evidence type="ECO:0000256" key="4">
    <source>
        <dbReference type="ARBA" id="ARBA00022692"/>
    </source>
</evidence>
<accession>A0ABP9UIA1</accession>
<sequence>MGHNHHHDHGSEGNLKVAFFLNAAFTVVEIFGGLWTNSIAILADALHDAGDTASLGLAWYFERMSRRGRTSRHTYGYRRFRLLGGLITGLVLLAGLVTVLWQAVDRLRSPETVNAPGMIGLAVLGIVVNGAAVLRVKRGSSLTEQVVSWHLLEDTLGWVAVLIGAGVMAIWDLPIIDPLLSIGISLFILWNVGRNLWRVMAVFLQTTPDSFDPDRFETDLRERAKVEDVHHLHVWSLDGEKHVLTFHVVMAGDATRGEIVALKTWVRDHLDDEDFPHVTVDVELAGECCVSADGVMHPSPEHGA</sequence>
<keyword evidence="13" id="KW-1185">Reference proteome</keyword>
<feature type="transmembrane region" description="Helical" evidence="9">
    <location>
        <begin position="155"/>
        <end position="173"/>
    </location>
</feature>
<dbReference type="InterPro" id="IPR002524">
    <property type="entry name" value="Cation_efflux"/>
</dbReference>
<keyword evidence="7" id="KW-0406">Ion transport</keyword>
<dbReference type="Pfam" id="PF16916">
    <property type="entry name" value="ZT_dimer"/>
    <property type="match status" value="1"/>
</dbReference>
<evidence type="ECO:0000313" key="12">
    <source>
        <dbReference type="EMBL" id="GAA5481250.1"/>
    </source>
</evidence>
<keyword evidence="3" id="KW-0813">Transport</keyword>
<name>A0ABP9UIA1_9BACT</name>
<organism evidence="12 13">
    <name type="scientific">Haloferula sargassicola</name>
    <dbReference type="NCBI Taxonomy" id="490096"/>
    <lineage>
        <taxon>Bacteria</taxon>
        <taxon>Pseudomonadati</taxon>
        <taxon>Verrucomicrobiota</taxon>
        <taxon>Verrucomicrobiia</taxon>
        <taxon>Verrucomicrobiales</taxon>
        <taxon>Verrucomicrobiaceae</taxon>
        <taxon>Haloferula</taxon>
    </lineage>
</organism>
<dbReference type="NCBIfam" id="TIGR01297">
    <property type="entry name" value="CDF"/>
    <property type="match status" value="1"/>
</dbReference>
<feature type="transmembrane region" description="Helical" evidence="9">
    <location>
        <begin position="17"/>
        <end position="35"/>
    </location>
</feature>
<protein>
    <submittedName>
        <fullName evidence="12">Metal cation efflux system protein CzcD</fullName>
    </submittedName>
</protein>
<keyword evidence="8 9" id="KW-0472">Membrane</keyword>
<evidence type="ECO:0000259" key="11">
    <source>
        <dbReference type="Pfam" id="PF16916"/>
    </source>
</evidence>
<dbReference type="InterPro" id="IPR036837">
    <property type="entry name" value="Cation_efflux_CTD_sf"/>
</dbReference>
<evidence type="ECO:0000256" key="6">
    <source>
        <dbReference type="ARBA" id="ARBA00022989"/>
    </source>
</evidence>
<keyword evidence="4 9" id="KW-0812">Transmembrane</keyword>
<evidence type="ECO:0000313" key="13">
    <source>
        <dbReference type="Proteomes" id="UP001476282"/>
    </source>
</evidence>
<keyword evidence="5" id="KW-0864">Zinc transport</keyword>
<feature type="transmembrane region" description="Helical" evidence="9">
    <location>
        <begin position="82"/>
        <end position="103"/>
    </location>
</feature>
<comment type="similarity">
    <text evidence="2">Belongs to the cation diffusion facilitator (CDF) transporter (TC 2.A.4) family. SLC30A subfamily.</text>
</comment>
<dbReference type="Pfam" id="PF01545">
    <property type="entry name" value="Cation_efflux"/>
    <property type="match status" value="1"/>
</dbReference>
<evidence type="ECO:0000256" key="7">
    <source>
        <dbReference type="ARBA" id="ARBA00023065"/>
    </source>
</evidence>
<dbReference type="InterPro" id="IPR027469">
    <property type="entry name" value="Cation_efflux_TMD_sf"/>
</dbReference>
<dbReference type="Gene3D" id="1.20.1510.10">
    <property type="entry name" value="Cation efflux protein transmembrane domain"/>
    <property type="match status" value="1"/>
</dbReference>